<gene>
    <name evidence="4" type="ORF">ISU07_11350</name>
</gene>
<dbReference type="GO" id="GO:0004016">
    <property type="term" value="F:adenylate cyclase activity"/>
    <property type="evidence" value="ECO:0007669"/>
    <property type="project" value="TreeGrafter"/>
</dbReference>
<dbReference type="SMART" id="SM00421">
    <property type="entry name" value="HTH_LUXR"/>
    <property type="match status" value="1"/>
</dbReference>
<feature type="domain" description="HTH luxR-type" evidence="3">
    <location>
        <begin position="867"/>
        <end position="932"/>
    </location>
</feature>
<dbReference type="Pfam" id="PF00196">
    <property type="entry name" value="GerE"/>
    <property type="match status" value="1"/>
</dbReference>
<comment type="caution">
    <text evidence="4">The sequence shown here is derived from an EMBL/GenBank/DDBJ whole genome shotgun (WGS) entry which is preliminary data.</text>
</comment>
<evidence type="ECO:0000259" key="3">
    <source>
        <dbReference type="PROSITE" id="PS50043"/>
    </source>
</evidence>
<dbReference type="Gene3D" id="1.10.10.10">
    <property type="entry name" value="Winged helix-like DNA-binding domain superfamily/Winged helix DNA-binding domain"/>
    <property type="match status" value="1"/>
</dbReference>
<dbReference type="PROSITE" id="PS50043">
    <property type="entry name" value="HTH_LUXR_2"/>
    <property type="match status" value="1"/>
</dbReference>
<proteinExistence type="predicted"/>
<dbReference type="InterPro" id="IPR027417">
    <property type="entry name" value="P-loop_NTPase"/>
</dbReference>
<dbReference type="GO" id="GO:0005524">
    <property type="term" value="F:ATP binding"/>
    <property type="evidence" value="ECO:0007669"/>
    <property type="project" value="UniProtKB-KW"/>
</dbReference>
<dbReference type="EMBL" id="JADKPN010000005">
    <property type="protein sequence ID" value="MBF4763721.1"/>
    <property type="molecule type" value="Genomic_DNA"/>
</dbReference>
<dbReference type="Pfam" id="PF13191">
    <property type="entry name" value="AAA_16"/>
    <property type="match status" value="1"/>
</dbReference>
<dbReference type="AlphaFoldDB" id="A0A930YD03"/>
<dbReference type="Gene3D" id="1.25.40.10">
    <property type="entry name" value="Tetratricopeptide repeat domain"/>
    <property type="match status" value="1"/>
</dbReference>
<dbReference type="GO" id="GO:0003677">
    <property type="term" value="F:DNA binding"/>
    <property type="evidence" value="ECO:0007669"/>
    <property type="project" value="InterPro"/>
</dbReference>
<name>A0A930YD03_9ACTN</name>
<dbReference type="InterPro" id="IPR000792">
    <property type="entry name" value="Tscrpt_reg_LuxR_C"/>
</dbReference>
<dbReference type="GO" id="GO:0005737">
    <property type="term" value="C:cytoplasm"/>
    <property type="evidence" value="ECO:0007669"/>
    <property type="project" value="TreeGrafter"/>
</dbReference>
<dbReference type="GO" id="GO:0006355">
    <property type="term" value="P:regulation of DNA-templated transcription"/>
    <property type="evidence" value="ECO:0007669"/>
    <property type="project" value="InterPro"/>
</dbReference>
<dbReference type="SUPFAM" id="SSF52540">
    <property type="entry name" value="P-loop containing nucleoside triphosphate hydrolases"/>
    <property type="match status" value="1"/>
</dbReference>
<dbReference type="PANTHER" id="PTHR16305">
    <property type="entry name" value="TESTICULAR SOLUBLE ADENYLYL CYCLASE"/>
    <property type="match status" value="1"/>
</dbReference>
<dbReference type="Proteomes" id="UP000640489">
    <property type="component" value="Unassembled WGS sequence"/>
</dbReference>
<dbReference type="CDD" id="cd06170">
    <property type="entry name" value="LuxR_C_like"/>
    <property type="match status" value="1"/>
</dbReference>
<reference evidence="4" key="1">
    <citation type="submission" date="2020-11" db="EMBL/GenBank/DDBJ databases">
        <title>Nocardioides sp. nov., isolated from Soil of Cynanchum wilfordii Hemsley rhizosphere.</title>
        <authorList>
            <person name="Lee J.-S."/>
            <person name="Suh M.K."/>
            <person name="Kim J.-S."/>
        </authorList>
    </citation>
    <scope>NUCLEOTIDE SEQUENCE</scope>
    <source>
        <strain evidence="4">KCTC 19275</strain>
    </source>
</reference>
<dbReference type="PROSITE" id="PS00622">
    <property type="entry name" value="HTH_LUXR_1"/>
    <property type="match status" value="1"/>
</dbReference>
<dbReference type="PANTHER" id="PTHR16305:SF35">
    <property type="entry name" value="TRANSCRIPTIONAL ACTIVATOR DOMAIN"/>
    <property type="match status" value="1"/>
</dbReference>
<dbReference type="SUPFAM" id="SSF48452">
    <property type="entry name" value="TPR-like"/>
    <property type="match status" value="1"/>
</dbReference>
<dbReference type="InterPro" id="IPR016032">
    <property type="entry name" value="Sig_transdc_resp-reg_C-effctor"/>
</dbReference>
<evidence type="ECO:0000313" key="5">
    <source>
        <dbReference type="Proteomes" id="UP000640489"/>
    </source>
</evidence>
<dbReference type="PRINTS" id="PR00038">
    <property type="entry name" value="HTHLUXR"/>
</dbReference>
<accession>A0A930YD03</accession>
<sequence>MSQMFGRDRELAEALAALEAAASGSPQVLLVGGDAGIGKTTLTTAIAEEAQVRGFRVLVGHCLDIDDGVPLRPVREALREAVAGQADADLPPVSRRLAPYLRGESDQASVDELGVVVGEQVAQGPVLLVLEDLHWADRSTIDLATTVARTARGRLCLLLTYRADEVNRHHPFFAPLTELGRGSGALRLGLTALGEESISEIVRTRGLDDEGVSRQVVERSEGNPLYAEELLAAGPDGLPEQLGALLLARVDALGDTTRSLLRLASAHGSRIDPELVADASGLDAAAVDASLREALATNVVRQVGSHLDFRHGLLREAVYGDLMPGERAQAHRLLAEAAERTAGTDASLAVLGVAAFHWHAAHDLPRAYQASVRAGLAAHKLGLPEGIAHLERALELYDRVPHDGRPVRAELLAVLALLHRRCAEFDRGRAVIAQALDAVTETADPRAVARVYTMYVYTDFVPEGYVGQEEALDRAVAGLGDELSEELADTMSVRAELMMRLERLSEGEELAPRVVELGASLGLPAVEATGWWVRAVCSLGRGRPDEAARHFHTAADVARRGGELHRAYQHEVERLVELVSGVDTHRGVELADELWREANAAGYPRSGRKAACRVVNGLVNLGRLDAARGVMDALRSTGPVDDIDSGGAHVGLMIAQGEVRSALEADRRRMILVRQFAAFPNPEEVLLHVRVLLANGLVVEALEVADEYSAWVERSDFPIVLGVLAHVLYLALEASRAAGRPPDPELLARADRLLSRADAGLGGSMVGWEHGVSVLSATALRADLRGEPTADLWRTAYDAAVQVGAGFALPFRLRLVQALLAEGERDEARTSLPEVVADAKAMGMNGVLEEAVKLGRRHRIPVPGDDRPSKLDILTSREREVLDVLATGATNKAIAERLFISEKTVSVHVTNLLAKLGVTNRTEAAAVFKDLAVADPS</sequence>
<protein>
    <submittedName>
        <fullName evidence="4">AAA family ATPase</fullName>
    </submittedName>
</protein>
<keyword evidence="1" id="KW-0547">Nucleotide-binding</keyword>
<evidence type="ECO:0000256" key="1">
    <source>
        <dbReference type="ARBA" id="ARBA00022741"/>
    </source>
</evidence>
<dbReference type="InterPro" id="IPR011990">
    <property type="entry name" value="TPR-like_helical_dom_sf"/>
</dbReference>
<organism evidence="4 5">
    <name type="scientific">Nocardioides islandensis</name>
    <dbReference type="NCBI Taxonomy" id="433663"/>
    <lineage>
        <taxon>Bacteria</taxon>
        <taxon>Bacillati</taxon>
        <taxon>Actinomycetota</taxon>
        <taxon>Actinomycetes</taxon>
        <taxon>Propionibacteriales</taxon>
        <taxon>Nocardioidaceae</taxon>
        <taxon>Nocardioides</taxon>
    </lineage>
</organism>
<evidence type="ECO:0000256" key="2">
    <source>
        <dbReference type="ARBA" id="ARBA00022840"/>
    </source>
</evidence>
<dbReference type="SUPFAM" id="SSF46894">
    <property type="entry name" value="C-terminal effector domain of the bipartite response regulators"/>
    <property type="match status" value="1"/>
</dbReference>
<keyword evidence="5" id="KW-1185">Reference proteome</keyword>
<dbReference type="Gene3D" id="3.40.50.300">
    <property type="entry name" value="P-loop containing nucleotide triphosphate hydrolases"/>
    <property type="match status" value="1"/>
</dbReference>
<keyword evidence="2" id="KW-0067">ATP-binding</keyword>
<dbReference type="InterPro" id="IPR041664">
    <property type="entry name" value="AAA_16"/>
</dbReference>
<evidence type="ECO:0000313" key="4">
    <source>
        <dbReference type="EMBL" id="MBF4763721.1"/>
    </source>
</evidence>
<dbReference type="InterPro" id="IPR036388">
    <property type="entry name" value="WH-like_DNA-bd_sf"/>
</dbReference>